<dbReference type="KEGG" id="mbr:MONBRDRAFT_5844"/>
<dbReference type="PROSITE" id="PS00636">
    <property type="entry name" value="DNAJ_1"/>
    <property type="match status" value="1"/>
</dbReference>
<dbReference type="InterPro" id="IPR036869">
    <property type="entry name" value="J_dom_sf"/>
</dbReference>
<dbReference type="Gene3D" id="1.10.287.110">
    <property type="entry name" value="DnaJ domain"/>
    <property type="match status" value="1"/>
</dbReference>
<organism evidence="5 6">
    <name type="scientific">Monosiga brevicollis</name>
    <name type="common">Choanoflagellate</name>
    <dbReference type="NCBI Taxonomy" id="81824"/>
    <lineage>
        <taxon>Eukaryota</taxon>
        <taxon>Choanoflagellata</taxon>
        <taxon>Craspedida</taxon>
        <taxon>Salpingoecidae</taxon>
        <taxon>Monosiga</taxon>
    </lineage>
</organism>
<dbReference type="AlphaFoldDB" id="A9USM7"/>
<evidence type="ECO:0000313" key="6">
    <source>
        <dbReference type="Proteomes" id="UP000001357"/>
    </source>
</evidence>
<dbReference type="Proteomes" id="UP000001357">
    <property type="component" value="Unassembled WGS sequence"/>
</dbReference>
<dbReference type="InterPro" id="IPR001623">
    <property type="entry name" value="DnaJ_domain"/>
</dbReference>
<feature type="region of interest" description="Disordered" evidence="2">
    <location>
        <begin position="115"/>
        <end position="143"/>
    </location>
</feature>
<dbReference type="PANTHER" id="PTHR44145">
    <property type="entry name" value="DNAJ HOMOLOG SUBFAMILY A MEMBER 3, MITOCHONDRIAL"/>
    <property type="match status" value="1"/>
</dbReference>
<evidence type="ECO:0000256" key="1">
    <source>
        <dbReference type="ARBA" id="ARBA00023186"/>
    </source>
</evidence>
<dbReference type="InParanoid" id="A9USM7"/>
<gene>
    <name evidence="5" type="ORF">MONBRDRAFT_5844</name>
</gene>
<dbReference type="Pfam" id="PF00226">
    <property type="entry name" value="DnaJ"/>
    <property type="match status" value="1"/>
</dbReference>
<dbReference type="PANTHER" id="PTHR44145:SF3">
    <property type="entry name" value="DNAJ HOMOLOG SUBFAMILY A MEMBER 3, MITOCHONDRIAL"/>
    <property type="match status" value="1"/>
</dbReference>
<dbReference type="STRING" id="81824.A9USM7"/>
<dbReference type="SUPFAM" id="SSF46565">
    <property type="entry name" value="Chaperone J-domain"/>
    <property type="match status" value="1"/>
</dbReference>
<dbReference type="SMART" id="SM00271">
    <property type="entry name" value="DnaJ"/>
    <property type="match status" value="1"/>
</dbReference>
<evidence type="ECO:0000313" key="5">
    <source>
        <dbReference type="EMBL" id="EDQ91807.1"/>
    </source>
</evidence>
<keyword evidence="6" id="KW-1185">Reference proteome</keyword>
<dbReference type="FunCoup" id="A9USM7">
    <property type="interactions" value="415"/>
</dbReference>
<dbReference type="InterPro" id="IPR018253">
    <property type="entry name" value="DnaJ_domain_CS"/>
</dbReference>
<proteinExistence type="predicted"/>
<name>A9USM7_MONBE</name>
<dbReference type="CDD" id="cd06257">
    <property type="entry name" value="DnaJ"/>
    <property type="match status" value="1"/>
</dbReference>
<accession>A9USM7</accession>
<protein>
    <recommendedName>
        <fullName evidence="4">J domain-containing protein</fullName>
    </recommendedName>
</protein>
<dbReference type="RefSeq" id="XP_001743093.1">
    <property type="nucleotide sequence ID" value="XM_001743041.1"/>
</dbReference>
<feature type="region of interest" description="Disordered" evidence="2">
    <location>
        <begin position="233"/>
        <end position="264"/>
    </location>
</feature>
<dbReference type="InterPro" id="IPR051938">
    <property type="entry name" value="Apopto_cytoskel_mod"/>
</dbReference>
<dbReference type="PRINTS" id="PR00625">
    <property type="entry name" value="JDOMAIN"/>
</dbReference>
<reference evidence="5 6" key="1">
    <citation type="journal article" date="2008" name="Nature">
        <title>The genome of the choanoflagellate Monosiga brevicollis and the origin of metazoans.</title>
        <authorList>
            <consortium name="JGI Sequencing"/>
            <person name="King N."/>
            <person name="Westbrook M.J."/>
            <person name="Young S.L."/>
            <person name="Kuo A."/>
            <person name="Abedin M."/>
            <person name="Chapman J."/>
            <person name="Fairclough S."/>
            <person name="Hellsten U."/>
            <person name="Isogai Y."/>
            <person name="Letunic I."/>
            <person name="Marr M."/>
            <person name="Pincus D."/>
            <person name="Putnam N."/>
            <person name="Rokas A."/>
            <person name="Wright K.J."/>
            <person name="Zuzow R."/>
            <person name="Dirks W."/>
            <person name="Good M."/>
            <person name="Goodstein D."/>
            <person name="Lemons D."/>
            <person name="Li W."/>
            <person name="Lyons J.B."/>
            <person name="Morris A."/>
            <person name="Nichols S."/>
            <person name="Richter D.J."/>
            <person name="Salamov A."/>
            <person name="Bork P."/>
            <person name="Lim W.A."/>
            <person name="Manning G."/>
            <person name="Miller W.T."/>
            <person name="McGinnis W."/>
            <person name="Shapiro H."/>
            <person name="Tjian R."/>
            <person name="Grigoriev I.V."/>
            <person name="Rokhsar D."/>
        </authorList>
    </citation>
    <scope>NUCLEOTIDE SEQUENCE [LARGE SCALE GENOMIC DNA]</scope>
    <source>
        <strain evidence="6">MX1 / ATCC 50154</strain>
    </source>
</reference>
<dbReference type="GeneID" id="5888761"/>
<keyword evidence="1" id="KW-0143">Chaperone</keyword>
<evidence type="ECO:0000256" key="3">
    <source>
        <dbReference type="SAM" id="SignalP"/>
    </source>
</evidence>
<dbReference type="eggNOG" id="KOG0714">
    <property type="taxonomic scope" value="Eukaryota"/>
</dbReference>
<dbReference type="PROSITE" id="PS50076">
    <property type="entry name" value="DNAJ_2"/>
    <property type="match status" value="1"/>
</dbReference>
<feature type="signal peptide" evidence="3">
    <location>
        <begin position="1"/>
        <end position="37"/>
    </location>
</feature>
<evidence type="ECO:0000259" key="4">
    <source>
        <dbReference type="PROSITE" id="PS50076"/>
    </source>
</evidence>
<sequence>MKGHGSRFGRGRKLAARPLMFLLVLVLLTWNAVPAHGRRGDDQLPSCDAARASYEGGKLYDVLGLKRSASAKDIKKHFKRMSVKCHPDKDRESSNAEDNFIAIAAAYETLGDETKRKEYDTYGSPNQRGGPDGGSPHRGTNDQYAWKPKQYQDVNVDDIFKSFFGGNTGGGSGKPGSFHYSFGGARPGDAGDDDFENLFRDFNFGSFGQKRRRSSADNPFGAINDIFGAAFGGLFGDQPTPPPPASPNSDFLNLANKPFTSACS</sequence>
<feature type="domain" description="J" evidence="4">
    <location>
        <begin position="58"/>
        <end position="123"/>
    </location>
</feature>
<keyword evidence="3" id="KW-0732">Signal</keyword>
<dbReference type="EMBL" id="CH991544">
    <property type="protein sequence ID" value="EDQ91807.1"/>
    <property type="molecule type" value="Genomic_DNA"/>
</dbReference>
<evidence type="ECO:0000256" key="2">
    <source>
        <dbReference type="SAM" id="MobiDB-lite"/>
    </source>
</evidence>
<feature type="chain" id="PRO_5002744859" description="J domain-containing protein" evidence="3">
    <location>
        <begin position="38"/>
        <end position="264"/>
    </location>
</feature>